<feature type="chain" id="PRO_5047516279" description="Nickel/cobalt transporter regulator" evidence="1">
    <location>
        <begin position="25"/>
        <end position="102"/>
    </location>
</feature>
<reference evidence="3" key="1">
    <citation type="journal article" date="2019" name="Int. J. Syst. Evol. Microbiol.">
        <title>The Global Catalogue of Microorganisms (GCM) 10K type strain sequencing project: providing services to taxonomists for standard genome sequencing and annotation.</title>
        <authorList>
            <consortium name="The Broad Institute Genomics Platform"/>
            <consortium name="The Broad Institute Genome Sequencing Center for Infectious Disease"/>
            <person name="Wu L."/>
            <person name="Ma J."/>
        </authorList>
    </citation>
    <scope>NUCLEOTIDE SEQUENCE [LARGE SCALE GENOMIC DNA]</scope>
    <source>
        <strain evidence="3">JCM 17304</strain>
    </source>
</reference>
<comment type="caution">
    <text evidence="2">The sequence shown here is derived from an EMBL/GenBank/DDBJ whole genome shotgun (WGS) entry which is preliminary data.</text>
</comment>
<evidence type="ECO:0000256" key="1">
    <source>
        <dbReference type="SAM" id="SignalP"/>
    </source>
</evidence>
<evidence type="ECO:0008006" key="4">
    <source>
        <dbReference type="Google" id="ProtNLM"/>
    </source>
</evidence>
<dbReference type="Gene3D" id="3.10.450.160">
    <property type="entry name" value="inner membrane protein cigr"/>
    <property type="match status" value="1"/>
</dbReference>
<proteinExistence type="predicted"/>
<sequence length="102" mass="11379">MKITAILGFVFASALLLVTTPALAKQEGKSLPPGLQKKVEEGRSLPPGWQKKLAVGHHLERDVYSHGRIIQPIDDYGYVTVEIEDRRLRLLAATLEIIEILH</sequence>
<evidence type="ECO:0000313" key="2">
    <source>
        <dbReference type="EMBL" id="GAA4096030.1"/>
    </source>
</evidence>
<accession>A0ABP7WSU5</accession>
<dbReference type="Proteomes" id="UP001500392">
    <property type="component" value="Unassembled WGS sequence"/>
</dbReference>
<keyword evidence="3" id="KW-1185">Reference proteome</keyword>
<protein>
    <recommendedName>
        <fullName evidence="4">Nickel/cobalt transporter regulator</fullName>
    </recommendedName>
</protein>
<name>A0ABP7WSU5_9GAMM</name>
<evidence type="ECO:0000313" key="3">
    <source>
        <dbReference type="Proteomes" id="UP001500392"/>
    </source>
</evidence>
<dbReference type="RefSeq" id="WP_344935452.1">
    <property type="nucleotide sequence ID" value="NZ_BAABDM010000003.1"/>
</dbReference>
<dbReference type="EMBL" id="BAABDM010000003">
    <property type="protein sequence ID" value="GAA4096030.1"/>
    <property type="molecule type" value="Genomic_DNA"/>
</dbReference>
<feature type="signal peptide" evidence="1">
    <location>
        <begin position="1"/>
        <end position="24"/>
    </location>
</feature>
<gene>
    <name evidence="2" type="ORF">GCM10022414_20460</name>
</gene>
<organism evidence="2 3">
    <name type="scientific">Zhongshania borealis</name>
    <dbReference type="NCBI Taxonomy" id="889488"/>
    <lineage>
        <taxon>Bacteria</taxon>
        <taxon>Pseudomonadati</taxon>
        <taxon>Pseudomonadota</taxon>
        <taxon>Gammaproteobacteria</taxon>
        <taxon>Cellvibrionales</taxon>
        <taxon>Spongiibacteraceae</taxon>
        <taxon>Zhongshania</taxon>
    </lineage>
</organism>
<keyword evidence="1" id="KW-0732">Signal</keyword>